<protein>
    <submittedName>
        <fullName evidence="3">Uncharacterized protein</fullName>
    </submittedName>
</protein>
<reference evidence="3" key="1">
    <citation type="submission" date="2021-02" db="EMBL/GenBank/DDBJ databases">
        <authorList>
            <person name="Nowell W R."/>
        </authorList>
    </citation>
    <scope>NUCLEOTIDE SEQUENCE</scope>
</reference>
<keyword evidence="1" id="KW-1133">Transmembrane helix</keyword>
<dbReference type="OrthoDB" id="10037523at2759"/>
<sequence>MCANVPMFSTQSYYDNDKYHHIVSHNQSSHEHVSIVNERIHGEKLRHRRVQTAPSFYDNNLDDENKCIISKWTIVRRRLPDILALSDTYKPQSVRAQLMLLVALMNRQTNEPINKYNNAISHIVPSNVIINISGRSQLIHLKRIPSEQVIHVDINGLSFSIPTRQFILAVSRGNAHETAVRYCPSAIRDMLIDLSKSKVIEERQQYRRAQLKMYMGKILFFIIFIFIIIMMLALMLSVTDMMFKFDSFNQTLPYIPMQRLVLQQPDDMFSI</sequence>
<dbReference type="Proteomes" id="UP000663882">
    <property type="component" value="Unassembled WGS sequence"/>
</dbReference>
<evidence type="ECO:0000313" key="2">
    <source>
        <dbReference type="EMBL" id="CAF1469369.1"/>
    </source>
</evidence>
<gene>
    <name evidence="3" type="ORF">OTI717_LOCUS35071</name>
    <name evidence="2" type="ORF">RFH988_LOCUS37483</name>
</gene>
<keyword evidence="1" id="KW-0472">Membrane</keyword>
<proteinExistence type="predicted"/>
<comment type="caution">
    <text evidence="3">The sequence shown here is derived from an EMBL/GenBank/DDBJ whole genome shotgun (WGS) entry which is preliminary data.</text>
</comment>
<feature type="transmembrane region" description="Helical" evidence="1">
    <location>
        <begin position="218"/>
        <end position="238"/>
    </location>
</feature>
<dbReference type="AlphaFoldDB" id="A0A819WSG6"/>
<dbReference type="EMBL" id="CAJOAX010013164">
    <property type="protein sequence ID" value="CAF4126085.1"/>
    <property type="molecule type" value="Genomic_DNA"/>
</dbReference>
<accession>A0A819WSG6</accession>
<dbReference type="Proteomes" id="UP000663823">
    <property type="component" value="Unassembled WGS sequence"/>
</dbReference>
<evidence type="ECO:0000313" key="3">
    <source>
        <dbReference type="EMBL" id="CAF4126085.1"/>
    </source>
</evidence>
<evidence type="ECO:0000256" key="1">
    <source>
        <dbReference type="SAM" id="Phobius"/>
    </source>
</evidence>
<evidence type="ECO:0000313" key="4">
    <source>
        <dbReference type="Proteomes" id="UP000663823"/>
    </source>
</evidence>
<organism evidence="3 4">
    <name type="scientific">Rotaria sordida</name>
    <dbReference type="NCBI Taxonomy" id="392033"/>
    <lineage>
        <taxon>Eukaryota</taxon>
        <taxon>Metazoa</taxon>
        <taxon>Spiralia</taxon>
        <taxon>Gnathifera</taxon>
        <taxon>Rotifera</taxon>
        <taxon>Eurotatoria</taxon>
        <taxon>Bdelloidea</taxon>
        <taxon>Philodinida</taxon>
        <taxon>Philodinidae</taxon>
        <taxon>Rotaria</taxon>
    </lineage>
</organism>
<name>A0A819WSG6_9BILA</name>
<keyword evidence="1" id="KW-0812">Transmembrane</keyword>
<dbReference type="EMBL" id="CAJNOO010007500">
    <property type="protein sequence ID" value="CAF1469369.1"/>
    <property type="molecule type" value="Genomic_DNA"/>
</dbReference>